<reference evidence="2" key="1">
    <citation type="submission" date="2020-06" db="EMBL/GenBank/DDBJ databases">
        <authorList>
            <person name="Li T."/>
            <person name="Hu X."/>
            <person name="Zhang T."/>
            <person name="Song X."/>
            <person name="Zhang H."/>
            <person name="Dai N."/>
            <person name="Sheng W."/>
            <person name="Hou X."/>
            <person name="Wei L."/>
        </authorList>
    </citation>
    <scope>NUCLEOTIDE SEQUENCE</scope>
    <source>
        <strain evidence="2">KEN1</strain>
        <tissue evidence="2">Leaf</tissue>
    </source>
</reference>
<name>A0AAW2UVD0_9LAMI</name>
<feature type="compositionally biased region" description="Polar residues" evidence="1">
    <location>
        <begin position="10"/>
        <end position="19"/>
    </location>
</feature>
<protein>
    <submittedName>
        <fullName evidence="2">Uncharacterized protein</fullName>
    </submittedName>
</protein>
<organism evidence="2">
    <name type="scientific">Sesamum latifolium</name>
    <dbReference type="NCBI Taxonomy" id="2727402"/>
    <lineage>
        <taxon>Eukaryota</taxon>
        <taxon>Viridiplantae</taxon>
        <taxon>Streptophyta</taxon>
        <taxon>Embryophyta</taxon>
        <taxon>Tracheophyta</taxon>
        <taxon>Spermatophyta</taxon>
        <taxon>Magnoliopsida</taxon>
        <taxon>eudicotyledons</taxon>
        <taxon>Gunneridae</taxon>
        <taxon>Pentapetalae</taxon>
        <taxon>asterids</taxon>
        <taxon>lamiids</taxon>
        <taxon>Lamiales</taxon>
        <taxon>Pedaliaceae</taxon>
        <taxon>Sesamum</taxon>
    </lineage>
</organism>
<evidence type="ECO:0000313" key="2">
    <source>
        <dbReference type="EMBL" id="KAL0420422.1"/>
    </source>
</evidence>
<accession>A0AAW2UVD0</accession>
<gene>
    <name evidence="2" type="ORF">Slati_3065100</name>
</gene>
<dbReference type="EMBL" id="JACGWN010000011">
    <property type="protein sequence ID" value="KAL0420422.1"/>
    <property type="molecule type" value="Genomic_DNA"/>
</dbReference>
<feature type="region of interest" description="Disordered" evidence="1">
    <location>
        <begin position="1"/>
        <end position="52"/>
    </location>
</feature>
<proteinExistence type="predicted"/>
<comment type="caution">
    <text evidence="2">The sequence shown here is derived from an EMBL/GenBank/DDBJ whole genome shotgun (WGS) entry which is preliminary data.</text>
</comment>
<reference evidence="2" key="2">
    <citation type="journal article" date="2024" name="Plant">
        <title>Genomic evolution and insights into agronomic trait innovations of Sesamum species.</title>
        <authorList>
            <person name="Miao H."/>
            <person name="Wang L."/>
            <person name="Qu L."/>
            <person name="Liu H."/>
            <person name="Sun Y."/>
            <person name="Le M."/>
            <person name="Wang Q."/>
            <person name="Wei S."/>
            <person name="Zheng Y."/>
            <person name="Lin W."/>
            <person name="Duan Y."/>
            <person name="Cao H."/>
            <person name="Xiong S."/>
            <person name="Wang X."/>
            <person name="Wei L."/>
            <person name="Li C."/>
            <person name="Ma Q."/>
            <person name="Ju M."/>
            <person name="Zhao R."/>
            <person name="Li G."/>
            <person name="Mu C."/>
            <person name="Tian Q."/>
            <person name="Mei H."/>
            <person name="Zhang T."/>
            <person name="Gao T."/>
            <person name="Zhang H."/>
        </authorList>
    </citation>
    <scope>NUCLEOTIDE SEQUENCE</scope>
    <source>
        <strain evidence="2">KEN1</strain>
    </source>
</reference>
<dbReference type="AlphaFoldDB" id="A0AAW2UVD0"/>
<evidence type="ECO:0000256" key="1">
    <source>
        <dbReference type="SAM" id="MobiDB-lite"/>
    </source>
</evidence>
<sequence length="52" mass="5425">MTINAALEDSQASRSGQASEQERNKIAGEQGTNDQVPAGLQQDSPALAKPTN</sequence>